<accession>A0A2A7APP9</accession>
<dbReference type="Gene3D" id="3.10.50.10">
    <property type="match status" value="1"/>
</dbReference>
<dbReference type="EMBL" id="NMTY01000016">
    <property type="protein sequence ID" value="PDX81165.1"/>
    <property type="molecule type" value="Genomic_DNA"/>
</dbReference>
<comment type="caution">
    <text evidence="1">The sequence shown here is derived from an EMBL/GenBank/DDBJ whole genome shotgun (WGS) entry which is preliminary data.</text>
</comment>
<dbReference type="InterPro" id="IPR017853">
    <property type="entry name" value="GH"/>
</dbReference>
<dbReference type="PROSITE" id="PS51257">
    <property type="entry name" value="PROKAR_LIPOPROTEIN"/>
    <property type="match status" value="1"/>
</dbReference>
<protein>
    <submittedName>
        <fullName evidence="1">Uncharacterized protein</fullName>
    </submittedName>
</protein>
<gene>
    <name evidence="1" type="ORF">CGS58_07835</name>
</gene>
<dbReference type="Gene3D" id="3.20.20.80">
    <property type="entry name" value="Glycosidases"/>
    <property type="match status" value="1"/>
</dbReference>
<dbReference type="Proteomes" id="UP000220005">
    <property type="component" value="Unassembled WGS sequence"/>
</dbReference>
<reference evidence="1 2" key="1">
    <citation type="journal article" date="2017" name="Front. Microbiol.">
        <title>New Insights into the Diversity of the Genus Faecalibacterium.</title>
        <authorList>
            <person name="Benevides L."/>
            <person name="Burman S."/>
            <person name="Martin R."/>
            <person name="Robert V."/>
            <person name="Thomas M."/>
            <person name="Miquel S."/>
            <person name="Chain F."/>
            <person name="Sokol H."/>
            <person name="Bermudez-Humaran L.G."/>
            <person name="Morrison M."/>
            <person name="Langella P."/>
            <person name="Azevedo V.A."/>
            <person name="Chatel J.M."/>
            <person name="Soares S."/>
        </authorList>
    </citation>
    <scope>NUCLEOTIDE SEQUENCE [LARGE SCALE GENOMIC DNA]</scope>
    <source>
        <strain evidence="1 2">CNCM I 4575</strain>
    </source>
</reference>
<evidence type="ECO:0000313" key="2">
    <source>
        <dbReference type="Proteomes" id="UP000220005"/>
    </source>
</evidence>
<name>A0A2A7APP9_9FIRM</name>
<sequence>MNILERALAALLCLPFLTGCMGHKTAEEPETVEPDTCTVQEVEALVPESTQLTIWSTYWDCAGDIEVLQDEAEKVDEISLFAASFQNGEVTIPEPTTRMLKKIRRREQTKNKTVYLSIVNDVTENGKTTQKDTAILQKVLGTDEAAQSHAEQLVRLASENGFDGIEIDYEKIRKDLDLWQAFLKFEEKLLLLAEDAGLKVRIVLEPSTPVEQLDFPAGAEYVVMCYNLYGNGTMPGPKVDFAFLQQVYEKFRVLPNISYALANGGYIWENDGTTATQCRAAEAKALAEKAGVTPERDESSGALYFSYTEGRKNDTVWYADEQTLAQWARCLGELTGEKVLISLWRL</sequence>
<evidence type="ECO:0000313" key="1">
    <source>
        <dbReference type="EMBL" id="PDX81165.1"/>
    </source>
</evidence>
<dbReference type="InterPro" id="IPR029070">
    <property type="entry name" value="Chitinase_insertion_sf"/>
</dbReference>
<dbReference type="PANTHER" id="PTHR46066">
    <property type="entry name" value="CHITINASE DOMAIN-CONTAINING PROTEIN 1 FAMILY MEMBER"/>
    <property type="match status" value="1"/>
</dbReference>
<proteinExistence type="predicted"/>
<dbReference type="SUPFAM" id="SSF51445">
    <property type="entry name" value="(Trans)glycosidases"/>
    <property type="match status" value="1"/>
</dbReference>
<dbReference type="PANTHER" id="PTHR46066:SF2">
    <property type="entry name" value="CHITINASE DOMAIN-CONTAINING PROTEIN 1"/>
    <property type="match status" value="1"/>
</dbReference>
<organism evidence="1 2">
    <name type="scientific">Faecalibacterium prausnitzii</name>
    <dbReference type="NCBI Taxonomy" id="853"/>
    <lineage>
        <taxon>Bacteria</taxon>
        <taxon>Bacillati</taxon>
        <taxon>Bacillota</taxon>
        <taxon>Clostridia</taxon>
        <taxon>Eubacteriales</taxon>
        <taxon>Oscillospiraceae</taxon>
        <taxon>Faecalibacterium</taxon>
    </lineage>
</organism>
<dbReference type="AlphaFoldDB" id="A0A2A7APP9"/>